<name>A0A1H8LM62_9RHOB</name>
<dbReference type="OrthoDB" id="9810967at2"/>
<evidence type="ECO:0000256" key="2">
    <source>
        <dbReference type="ARBA" id="ARBA00002681"/>
    </source>
</evidence>
<gene>
    <name evidence="7" type="primary">pgl</name>
    <name evidence="9" type="ORF">SAMN04489859_10323</name>
</gene>
<dbReference type="GO" id="GO:0017057">
    <property type="term" value="F:6-phosphogluconolactonase activity"/>
    <property type="evidence" value="ECO:0007669"/>
    <property type="project" value="UniProtKB-UniRule"/>
</dbReference>
<evidence type="ECO:0000256" key="4">
    <source>
        <dbReference type="ARBA" id="ARBA00010662"/>
    </source>
</evidence>
<comment type="catalytic activity">
    <reaction evidence="1 7">
        <text>6-phospho-D-glucono-1,5-lactone + H2O = 6-phospho-D-gluconate + H(+)</text>
        <dbReference type="Rhea" id="RHEA:12556"/>
        <dbReference type="ChEBI" id="CHEBI:15377"/>
        <dbReference type="ChEBI" id="CHEBI:15378"/>
        <dbReference type="ChEBI" id="CHEBI:57955"/>
        <dbReference type="ChEBI" id="CHEBI:58759"/>
        <dbReference type="EC" id="3.1.1.31"/>
    </reaction>
</comment>
<dbReference type="EC" id="3.1.1.31" evidence="5 7"/>
<dbReference type="InterPro" id="IPR039104">
    <property type="entry name" value="6PGL"/>
</dbReference>
<reference evidence="9 10" key="1">
    <citation type="submission" date="2016-10" db="EMBL/GenBank/DDBJ databases">
        <authorList>
            <person name="de Groot N.N."/>
        </authorList>
    </citation>
    <scope>NUCLEOTIDE SEQUENCE [LARGE SCALE GENOMIC DNA]</scope>
    <source>
        <strain evidence="9 10">DSM 8512</strain>
    </source>
</reference>
<dbReference type="STRING" id="34002.SAMN04489859_10323"/>
<dbReference type="Proteomes" id="UP000199054">
    <property type="component" value="Unassembled WGS sequence"/>
</dbReference>
<dbReference type="InterPro" id="IPR005900">
    <property type="entry name" value="6-phosphogluconolactonase_DevB"/>
</dbReference>
<dbReference type="PANTHER" id="PTHR11054">
    <property type="entry name" value="6-PHOSPHOGLUCONOLACTONASE"/>
    <property type="match status" value="1"/>
</dbReference>
<organism evidence="9 10">
    <name type="scientific">Paracoccus alcaliphilus</name>
    <dbReference type="NCBI Taxonomy" id="34002"/>
    <lineage>
        <taxon>Bacteria</taxon>
        <taxon>Pseudomonadati</taxon>
        <taxon>Pseudomonadota</taxon>
        <taxon>Alphaproteobacteria</taxon>
        <taxon>Rhodobacterales</taxon>
        <taxon>Paracoccaceae</taxon>
        <taxon>Paracoccus</taxon>
    </lineage>
</organism>
<evidence type="ECO:0000313" key="9">
    <source>
        <dbReference type="EMBL" id="SEO06103.1"/>
    </source>
</evidence>
<evidence type="ECO:0000313" key="10">
    <source>
        <dbReference type="Proteomes" id="UP000199054"/>
    </source>
</evidence>
<feature type="domain" description="Glucosamine/galactosamine-6-phosphate isomerase" evidence="8">
    <location>
        <begin position="9"/>
        <end position="223"/>
    </location>
</feature>
<dbReference type="InterPro" id="IPR037171">
    <property type="entry name" value="NagB/RpiA_transferase-like"/>
</dbReference>
<proteinExistence type="inferred from homology"/>
<dbReference type="Pfam" id="PF01182">
    <property type="entry name" value="Glucosamine_iso"/>
    <property type="match status" value="1"/>
</dbReference>
<dbReference type="UniPathway" id="UPA00115">
    <property type="reaction ID" value="UER00409"/>
</dbReference>
<evidence type="ECO:0000256" key="6">
    <source>
        <dbReference type="ARBA" id="ARBA00020337"/>
    </source>
</evidence>
<evidence type="ECO:0000256" key="5">
    <source>
        <dbReference type="ARBA" id="ARBA00013198"/>
    </source>
</evidence>
<dbReference type="Gene3D" id="3.40.50.1360">
    <property type="match status" value="1"/>
</dbReference>
<dbReference type="NCBIfam" id="TIGR01198">
    <property type="entry name" value="pgl"/>
    <property type="match status" value="1"/>
</dbReference>
<dbReference type="EMBL" id="FODE01000032">
    <property type="protein sequence ID" value="SEO06103.1"/>
    <property type="molecule type" value="Genomic_DNA"/>
</dbReference>
<dbReference type="InterPro" id="IPR006148">
    <property type="entry name" value="Glc/Gal-6P_isomerase"/>
</dbReference>
<dbReference type="PANTHER" id="PTHR11054:SF0">
    <property type="entry name" value="6-PHOSPHOGLUCONOLACTONASE"/>
    <property type="match status" value="1"/>
</dbReference>
<evidence type="ECO:0000256" key="3">
    <source>
        <dbReference type="ARBA" id="ARBA00004961"/>
    </source>
</evidence>
<evidence type="ECO:0000256" key="7">
    <source>
        <dbReference type="RuleBase" id="RU365095"/>
    </source>
</evidence>
<evidence type="ECO:0000259" key="8">
    <source>
        <dbReference type="Pfam" id="PF01182"/>
    </source>
</evidence>
<comment type="pathway">
    <text evidence="3 7">Carbohydrate degradation; pentose phosphate pathway; D-ribulose 5-phosphate from D-glucose 6-phosphate (oxidative stage): step 2/3.</text>
</comment>
<keyword evidence="7" id="KW-0378">Hydrolase</keyword>
<protein>
    <recommendedName>
        <fullName evidence="6 7">6-phosphogluconolactonase</fullName>
        <shortName evidence="7">6PGL</shortName>
        <ecNumber evidence="5 7">3.1.1.31</ecNumber>
    </recommendedName>
</protein>
<sequence length="225" mass="24694">MSMEFKEYPDREMLALSVADRIAGQLGQHLRTSPTASLCVPGGTSPIPVFETLSGADIDWDRVTIFLGDERWVDGEHKRSNGRLLRRHLLRDRAAAASHIDLYTGDERPEDAADALSQRITEHLPITVALLGMGNDMHTASLFPGGDRLAEALASDAPPLMAIHAPGAEEPRLTLTRPVLSKAIHLHLLIMGPEKREALERAQKLDPLEAPIRAFLDAATVHWAE</sequence>
<dbReference type="AlphaFoldDB" id="A0A1H8LM62"/>
<accession>A0A1H8LM62</accession>
<comment type="similarity">
    <text evidence="4 7">Belongs to the glucosamine/galactosamine-6-phosphate isomerase family. 6-phosphogluconolactonase subfamily.</text>
</comment>
<dbReference type="GO" id="GO:0005975">
    <property type="term" value="P:carbohydrate metabolic process"/>
    <property type="evidence" value="ECO:0007669"/>
    <property type="project" value="UniProtKB-UniRule"/>
</dbReference>
<keyword evidence="10" id="KW-1185">Reference proteome</keyword>
<comment type="function">
    <text evidence="2 7">Hydrolysis of 6-phosphogluconolactone to 6-phosphogluconate.</text>
</comment>
<evidence type="ECO:0000256" key="1">
    <source>
        <dbReference type="ARBA" id="ARBA00000832"/>
    </source>
</evidence>
<dbReference type="SUPFAM" id="SSF100950">
    <property type="entry name" value="NagB/RpiA/CoA transferase-like"/>
    <property type="match status" value="1"/>
</dbReference>
<dbReference type="CDD" id="cd01400">
    <property type="entry name" value="6PGL"/>
    <property type="match status" value="1"/>
</dbReference>
<dbReference type="GO" id="GO:0006098">
    <property type="term" value="P:pentose-phosphate shunt"/>
    <property type="evidence" value="ECO:0007669"/>
    <property type="project" value="UniProtKB-UniPathway"/>
</dbReference>